<dbReference type="GO" id="GO:0005829">
    <property type="term" value="C:cytosol"/>
    <property type="evidence" value="ECO:0007669"/>
    <property type="project" value="TreeGrafter"/>
</dbReference>
<dbReference type="GO" id="GO:0005634">
    <property type="term" value="C:nucleus"/>
    <property type="evidence" value="ECO:0007669"/>
    <property type="project" value="TreeGrafter"/>
</dbReference>
<protein>
    <submittedName>
        <fullName evidence="2">Uncharacterized protein</fullName>
    </submittedName>
</protein>
<name>A0A8D8V7Z8_9HEMI</name>
<feature type="compositionally biased region" description="Acidic residues" evidence="1">
    <location>
        <begin position="87"/>
        <end position="105"/>
    </location>
</feature>
<dbReference type="AlphaFoldDB" id="A0A8D8V7Z8"/>
<dbReference type="InterPro" id="IPR008978">
    <property type="entry name" value="HSP20-like_chaperone"/>
</dbReference>
<dbReference type="GO" id="GO:0051879">
    <property type="term" value="F:Hsp90 protein binding"/>
    <property type="evidence" value="ECO:0007669"/>
    <property type="project" value="InterPro"/>
</dbReference>
<evidence type="ECO:0000313" key="2">
    <source>
        <dbReference type="EMBL" id="CAG6716741.1"/>
    </source>
</evidence>
<dbReference type="PANTHER" id="PTHR22932:SF1">
    <property type="entry name" value="CO-CHAPERONE PROTEIN DAF-41"/>
    <property type="match status" value="1"/>
</dbReference>
<reference evidence="2" key="1">
    <citation type="submission" date="2021-05" db="EMBL/GenBank/DDBJ databases">
        <authorList>
            <person name="Alioto T."/>
            <person name="Alioto T."/>
            <person name="Gomez Garrido J."/>
        </authorList>
    </citation>
    <scope>NUCLEOTIDE SEQUENCE</scope>
</reference>
<dbReference type="PANTHER" id="PTHR22932">
    <property type="entry name" value="TELOMERASE-BINDING PROTEIN P23 HSP90 CO-CHAPERONE"/>
    <property type="match status" value="1"/>
</dbReference>
<dbReference type="GO" id="GO:0051131">
    <property type="term" value="P:chaperone-mediated protein complex assembly"/>
    <property type="evidence" value="ECO:0007669"/>
    <property type="project" value="TreeGrafter"/>
</dbReference>
<proteinExistence type="predicted"/>
<feature type="region of interest" description="Disordered" evidence="1">
    <location>
        <begin position="73"/>
        <end position="105"/>
    </location>
</feature>
<organism evidence="2">
    <name type="scientific">Cacopsylla melanoneura</name>
    <dbReference type="NCBI Taxonomy" id="428564"/>
    <lineage>
        <taxon>Eukaryota</taxon>
        <taxon>Metazoa</taxon>
        <taxon>Ecdysozoa</taxon>
        <taxon>Arthropoda</taxon>
        <taxon>Hexapoda</taxon>
        <taxon>Insecta</taxon>
        <taxon>Pterygota</taxon>
        <taxon>Neoptera</taxon>
        <taxon>Paraneoptera</taxon>
        <taxon>Hemiptera</taxon>
        <taxon>Sternorrhyncha</taxon>
        <taxon>Psylloidea</taxon>
        <taxon>Psyllidae</taxon>
        <taxon>Psyllinae</taxon>
        <taxon>Cacopsylla</taxon>
    </lineage>
</organism>
<sequence length="105" mass="11858">MPNLPEIPPPLVAWAQRNHCIFLTICLEDCKNPSINIDKDQFVFDGIGGTEQKLHHVTIPFYKEINAELMRSMGGLMGDSSEKPNFDDLDPQSDSDDEDIPELEE</sequence>
<accession>A0A8D8V7Z8</accession>
<dbReference type="GO" id="GO:0006457">
    <property type="term" value="P:protein folding"/>
    <property type="evidence" value="ECO:0007669"/>
    <property type="project" value="TreeGrafter"/>
</dbReference>
<dbReference type="GO" id="GO:0051087">
    <property type="term" value="F:protein-folding chaperone binding"/>
    <property type="evidence" value="ECO:0007669"/>
    <property type="project" value="TreeGrafter"/>
</dbReference>
<dbReference type="InterPro" id="IPR045250">
    <property type="entry name" value="p23-like"/>
</dbReference>
<dbReference type="SUPFAM" id="SSF49764">
    <property type="entry name" value="HSP20-like chaperones"/>
    <property type="match status" value="1"/>
</dbReference>
<dbReference type="EMBL" id="HBUF01616044">
    <property type="protein sequence ID" value="CAG6779902.1"/>
    <property type="molecule type" value="Transcribed_RNA"/>
</dbReference>
<evidence type="ECO:0000256" key="1">
    <source>
        <dbReference type="SAM" id="MobiDB-lite"/>
    </source>
</evidence>
<dbReference type="Gene3D" id="2.60.40.790">
    <property type="match status" value="1"/>
</dbReference>
<dbReference type="EMBL" id="HBUF01355010">
    <property type="protein sequence ID" value="CAG6716741.1"/>
    <property type="molecule type" value="Transcribed_RNA"/>
</dbReference>